<organism evidence="1 2">
    <name type="scientific">Photobacterium piscicola</name>
    <dbReference type="NCBI Taxonomy" id="1378299"/>
    <lineage>
        <taxon>Bacteria</taxon>
        <taxon>Pseudomonadati</taxon>
        <taxon>Pseudomonadota</taxon>
        <taxon>Gammaproteobacteria</taxon>
        <taxon>Vibrionales</taxon>
        <taxon>Vibrionaceae</taxon>
        <taxon>Photobacterium</taxon>
    </lineage>
</organism>
<accession>A0A1T5HVD8</accession>
<sequence>MTPYMNRNGNSNVEAYEIDGDSITVKFMSGRWQYYLYTSQRPGAAVVEQMQDLARQGRGLNSYISRVVRTNFERKW</sequence>
<reference evidence="1 2" key="1">
    <citation type="submission" date="2017-02" db="EMBL/GenBank/DDBJ databases">
        <authorList>
            <person name="Peterson S.W."/>
        </authorList>
    </citation>
    <scope>NUCLEOTIDE SEQUENCE [LARGE SCALE GENOMIC DNA]</scope>
    <source>
        <strain evidence="2">type strain: NCCB 100098</strain>
    </source>
</reference>
<dbReference type="EMBL" id="FUZI01000001">
    <property type="protein sequence ID" value="SKC30811.1"/>
    <property type="molecule type" value="Genomic_DNA"/>
</dbReference>
<evidence type="ECO:0000313" key="2">
    <source>
        <dbReference type="Proteomes" id="UP000189966"/>
    </source>
</evidence>
<name>A0A1T5HVD8_9GAMM</name>
<proteinExistence type="predicted"/>
<dbReference type="Proteomes" id="UP000189966">
    <property type="component" value="Unassembled WGS sequence"/>
</dbReference>
<protein>
    <recommendedName>
        <fullName evidence="3">KTSC domain-containing protein</fullName>
    </recommendedName>
</protein>
<dbReference type="RefSeq" id="WP_080155669.1">
    <property type="nucleotide sequence ID" value="NZ_FUZI01000001.1"/>
</dbReference>
<dbReference type="AlphaFoldDB" id="A0A1T5HVD8"/>
<evidence type="ECO:0000313" key="1">
    <source>
        <dbReference type="EMBL" id="SKC30811.1"/>
    </source>
</evidence>
<dbReference type="OrthoDB" id="7775479at2"/>
<gene>
    <name evidence="1" type="ORF">CZ809_00288</name>
</gene>
<evidence type="ECO:0008006" key="3">
    <source>
        <dbReference type="Google" id="ProtNLM"/>
    </source>
</evidence>